<sequence length="63" mass="6969">MKHPLVKVSTFGACHETRQFSTTVDQEDAEGSMGNVFVGSFTHSGRDRGCVCFASVFMLFETF</sequence>
<evidence type="ECO:0000313" key="1">
    <source>
        <dbReference type="EMBL" id="KAF2566760.1"/>
    </source>
</evidence>
<dbReference type="AlphaFoldDB" id="A0A8S9IA91"/>
<comment type="caution">
    <text evidence="1">The sequence shown here is derived from an EMBL/GenBank/DDBJ whole genome shotgun (WGS) entry which is preliminary data.</text>
</comment>
<dbReference type="Proteomes" id="UP000712281">
    <property type="component" value="Unassembled WGS sequence"/>
</dbReference>
<organism evidence="1 2">
    <name type="scientific">Brassica cretica</name>
    <name type="common">Mustard</name>
    <dbReference type="NCBI Taxonomy" id="69181"/>
    <lineage>
        <taxon>Eukaryota</taxon>
        <taxon>Viridiplantae</taxon>
        <taxon>Streptophyta</taxon>
        <taxon>Embryophyta</taxon>
        <taxon>Tracheophyta</taxon>
        <taxon>Spermatophyta</taxon>
        <taxon>Magnoliopsida</taxon>
        <taxon>eudicotyledons</taxon>
        <taxon>Gunneridae</taxon>
        <taxon>Pentapetalae</taxon>
        <taxon>rosids</taxon>
        <taxon>malvids</taxon>
        <taxon>Brassicales</taxon>
        <taxon>Brassicaceae</taxon>
        <taxon>Brassiceae</taxon>
        <taxon>Brassica</taxon>
    </lineage>
</organism>
<name>A0A8S9IA91_BRACR</name>
<reference evidence="1" key="1">
    <citation type="submission" date="2019-12" db="EMBL/GenBank/DDBJ databases">
        <title>Genome sequencing and annotation of Brassica cretica.</title>
        <authorList>
            <person name="Studholme D.J."/>
            <person name="Sarris P.F."/>
        </authorList>
    </citation>
    <scope>NUCLEOTIDE SEQUENCE</scope>
    <source>
        <strain evidence="1">PFS-001/15</strain>
        <tissue evidence="1">Leaf</tissue>
    </source>
</reference>
<accession>A0A8S9IA91</accession>
<evidence type="ECO:0000313" key="2">
    <source>
        <dbReference type="Proteomes" id="UP000712281"/>
    </source>
</evidence>
<dbReference type="EMBL" id="QGKW02001911">
    <property type="protein sequence ID" value="KAF2566760.1"/>
    <property type="molecule type" value="Genomic_DNA"/>
</dbReference>
<proteinExistence type="predicted"/>
<protein>
    <submittedName>
        <fullName evidence="1">Uncharacterized protein</fullName>
    </submittedName>
</protein>
<gene>
    <name evidence="1" type="ORF">F2Q68_00024969</name>
</gene>